<dbReference type="AlphaFoldDB" id="A0A4Y5Z4G4"/>
<reference evidence="1 2" key="1">
    <citation type="submission" date="2019-06" db="EMBL/GenBank/DDBJ databases">
        <title>A complete genome sequence for Luteibacter pinisoli MAH-14.</title>
        <authorList>
            <person name="Baltrus D.A."/>
        </authorList>
    </citation>
    <scope>NUCLEOTIDE SEQUENCE [LARGE SCALE GENOMIC DNA]</scope>
    <source>
        <strain evidence="1 2">MAH-14</strain>
    </source>
</reference>
<accession>A0A4Y5Z4G4</accession>
<dbReference type="InterPro" id="IPR009241">
    <property type="entry name" value="HigB-like"/>
</dbReference>
<gene>
    <name evidence="1" type="ORF">FIV34_12995</name>
</gene>
<dbReference type="KEGG" id="lpy:FIV34_12995"/>
<dbReference type="OrthoDB" id="9797093at2"/>
<organism evidence="1 2">
    <name type="scientific">Luteibacter pinisoli</name>
    <dbReference type="NCBI Taxonomy" id="2589080"/>
    <lineage>
        <taxon>Bacteria</taxon>
        <taxon>Pseudomonadati</taxon>
        <taxon>Pseudomonadota</taxon>
        <taxon>Gammaproteobacteria</taxon>
        <taxon>Lysobacterales</taxon>
        <taxon>Rhodanobacteraceae</taxon>
        <taxon>Luteibacter</taxon>
    </lineage>
</organism>
<proteinExistence type="predicted"/>
<protein>
    <submittedName>
        <fullName evidence="1">Type II toxin-antitoxin system RelE/ParE family toxin</fullName>
    </submittedName>
</protein>
<sequence length="125" mass="13908">MKRFNFVNKAAQKAFMGLPAAIRTQFGADIYAIQHNQRCFSDCEDVSSSVGKGAFELKENGSPAYRAIYCARYLNTVYILHAFAKTTNGVDRQAMATAAMRYKILASLNAEEARKQKVGKRISSK</sequence>
<dbReference type="RefSeq" id="WP_139983423.1">
    <property type="nucleotide sequence ID" value="NZ_CP041046.1"/>
</dbReference>
<dbReference type="Pfam" id="PF05973">
    <property type="entry name" value="Gp49"/>
    <property type="match status" value="1"/>
</dbReference>
<name>A0A4Y5Z4G4_9GAMM</name>
<keyword evidence="2" id="KW-1185">Reference proteome</keyword>
<dbReference type="Proteomes" id="UP000316093">
    <property type="component" value="Chromosome"/>
</dbReference>
<evidence type="ECO:0000313" key="1">
    <source>
        <dbReference type="EMBL" id="QDE40067.1"/>
    </source>
</evidence>
<dbReference type="EMBL" id="CP041046">
    <property type="protein sequence ID" value="QDE40067.1"/>
    <property type="molecule type" value="Genomic_DNA"/>
</dbReference>
<evidence type="ECO:0000313" key="2">
    <source>
        <dbReference type="Proteomes" id="UP000316093"/>
    </source>
</evidence>